<keyword evidence="2" id="KW-1185">Reference proteome</keyword>
<dbReference type="AlphaFoldDB" id="A0A6H0KQM1"/>
<organism evidence="1 2">
    <name type="scientific">Bacteroides faecium</name>
    <dbReference type="NCBI Taxonomy" id="2715212"/>
    <lineage>
        <taxon>Bacteria</taxon>
        <taxon>Pseudomonadati</taxon>
        <taxon>Bacteroidota</taxon>
        <taxon>Bacteroidia</taxon>
        <taxon>Bacteroidales</taxon>
        <taxon>Bacteroidaceae</taxon>
        <taxon>Bacteroides</taxon>
    </lineage>
</organism>
<dbReference type="KEGG" id="bfc:BacF7301_16130"/>
<dbReference type="EMBL" id="CP050831">
    <property type="protein sequence ID" value="QIU95585.1"/>
    <property type="molecule type" value="Genomic_DNA"/>
</dbReference>
<name>A0A6H0KQM1_9BACE</name>
<dbReference type="Proteomes" id="UP000501780">
    <property type="component" value="Chromosome"/>
</dbReference>
<reference evidence="1 2" key="1">
    <citation type="submission" date="2020-03" db="EMBL/GenBank/DDBJ databases">
        <title>Genomic analysis of Bacteroides faecium CBA7301.</title>
        <authorList>
            <person name="Kim J."/>
            <person name="Roh S.W."/>
        </authorList>
    </citation>
    <scope>NUCLEOTIDE SEQUENCE [LARGE SCALE GENOMIC DNA]</scope>
    <source>
        <strain evidence="1 2">CBA7301</strain>
    </source>
</reference>
<evidence type="ECO:0000313" key="1">
    <source>
        <dbReference type="EMBL" id="QIU95585.1"/>
    </source>
</evidence>
<protein>
    <submittedName>
        <fullName evidence="1">Uncharacterized protein</fullName>
    </submittedName>
</protein>
<dbReference type="RefSeq" id="WP_167964382.1">
    <property type="nucleotide sequence ID" value="NZ_CP050831.1"/>
</dbReference>
<gene>
    <name evidence="1" type="ORF">BacF7301_16130</name>
</gene>
<accession>A0A6H0KQM1</accession>
<proteinExistence type="predicted"/>
<evidence type="ECO:0000313" key="2">
    <source>
        <dbReference type="Proteomes" id="UP000501780"/>
    </source>
</evidence>
<sequence>MRRTYATGRNIARNIANNQRITRAGRNVTQRLAKNLKVDSSLLSYPNFRDRKGYTSASRGLSNG</sequence>